<keyword evidence="3" id="KW-0238">DNA-binding</keyword>
<feature type="region of interest" description="Disordered" evidence="1">
    <location>
        <begin position="145"/>
        <end position="167"/>
    </location>
</feature>
<dbReference type="Gene3D" id="1.10.10.10">
    <property type="entry name" value="Winged helix-like DNA-binding domain superfamily/Winged helix DNA-binding domain"/>
    <property type="match status" value="1"/>
</dbReference>
<reference evidence="3 4" key="1">
    <citation type="submission" date="2016-10" db="EMBL/GenBank/DDBJ databases">
        <authorList>
            <person name="de Groot N.N."/>
        </authorList>
    </citation>
    <scope>NUCLEOTIDE SEQUENCE [LARGE SCALE GENOMIC DNA]</scope>
    <source>
        <strain evidence="3 4">NP_1H</strain>
    </source>
</reference>
<dbReference type="GO" id="GO:0003677">
    <property type="term" value="F:DNA binding"/>
    <property type="evidence" value="ECO:0007669"/>
    <property type="project" value="UniProtKB-KW"/>
</dbReference>
<feature type="domain" description="HTH marR-type" evidence="2">
    <location>
        <begin position="10"/>
        <end position="156"/>
    </location>
</feature>
<gene>
    <name evidence="3" type="ORF">SAMN04488693_11560</name>
</gene>
<evidence type="ECO:0000313" key="4">
    <source>
        <dbReference type="Proteomes" id="UP000199258"/>
    </source>
</evidence>
<name>A0A1G8LYR6_9MICC</name>
<evidence type="ECO:0000259" key="2">
    <source>
        <dbReference type="PROSITE" id="PS50995"/>
    </source>
</evidence>
<dbReference type="SUPFAM" id="SSF46785">
    <property type="entry name" value="Winged helix' DNA-binding domain"/>
    <property type="match status" value="1"/>
</dbReference>
<dbReference type="SMART" id="SM00347">
    <property type="entry name" value="HTH_MARR"/>
    <property type="match status" value="1"/>
</dbReference>
<dbReference type="GO" id="GO:0003700">
    <property type="term" value="F:DNA-binding transcription factor activity"/>
    <property type="evidence" value="ECO:0007669"/>
    <property type="project" value="InterPro"/>
</dbReference>
<sequence length="167" mass="18500">MIMDLAQWPTNRLLNTAARLTENTSTDLFRSLDITPSGMAVLRVLSQGLAASRSELGQKLRVRPETLAKLIERLQHGGLIAQSGSVRDQGDVRLRITQEGRKLLDRADAIEEEQERTLGSDEQLRAELISRIRALGLDTEADQKRTPLKLVPKISTQEDTSRSSATG</sequence>
<protein>
    <submittedName>
        <fullName evidence="3">DNA-binding transcriptional regulator, MarR family</fullName>
    </submittedName>
</protein>
<dbReference type="PANTHER" id="PTHR33164:SF89">
    <property type="entry name" value="MARR FAMILY REGULATORY PROTEIN"/>
    <property type="match status" value="1"/>
</dbReference>
<dbReference type="OrthoDB" id="4462574at2"/>
<proteinExistence type="predicted"/>
<evidence type="ECO:0000256" key="1">
    <source>
        <dbReference type="SAM" id="MobiDB-lite"/>
    </source>
</evidence>
<dbReference type="InterPro" id="IPR000835">
    <property type="entry name" value="HTH_MarR-typ"/>
</dbReference>
<dbReference type="AlphaFoldDB" id="A0A1G8LYR6"/>
<accession>A0A1G8LYR6</accession>
<dbReference type="EMBL" id="FNDT01000015">
    <property type="protein sequence ID" value="SDI60829.1"/>
    <property type="molecule type" value="Genomic_DNA"/>
</dbReference>
<keyword evidence="4" id="KW-1185">Reference proteome</keyword>
<dbReference type="STRING" id="335973.SAMN04488693_11560"/>
<evidence type="ECO:0000313" key="3">
    <source>
        <dbReference type="EMBL" id="SDI60829.1"/>
    </source>
</evidence>
<feature type="compositionally biased region" description="Polar residues" evidence="1">
    <location>
        <begin position="154"/>
        <end position="167"/>
    </location>
</feature>
<dbReference type="InterPro" id="IPR039422">
    <property type="entry name" value="MarR/SlyA-like"/>
</dbReference>
<dbReference type="InterPro" id="IPR036388">
    <property type="entry name" value="WH-like_DNA-bd_sf"/>
</dbReference>
<dbReference type="Proteomes" id="UP000199258">
    <property type="component" value="Unassembled WGS sequence"/>
</dbReference>
<dbReference type="GO" id="GO:0006950">
    <property type="term" value="P:response to stress"/>
    <property type="evidence" value="ECO:0007669"/>
    <property type="project" value="TreeGrafter"/>
</dbReference>
<dbReference type="InterPro" id="IPR036390">
    <property type="entry name" value="WH_DNA-bd_sf"/>
</dbReference>
<dbReference type="PROSITE" id="PS50995">
    <property type="entry name" value="HTH_MARR_2"/>
    <property type="match status" value="1"/>
</dbReference>
<organism evidence="3 4">
    <name type="scientific">Arthrobacter subterraneus</name>
    <dbReference type="NCBI Taxonomy" id="335973"/>
    <lineage>
        <taxon>Bacteria</taxon>
        <taxon>Bacillati</taxon>
        <taxon>Actinomycetota</taxon>
        <taxon>Actinomycetes</taxon>
        <taxon>Micrococcales</taxon>
        <taxon>Micrococcaceae</taxon>
        <taxon>Arthrobacter</taxon>
    </lineage>
</organism>
<dbReference type="PANTHER" id="PTHR33164">
    <property type="entry name" value="TRANSCRIPTIONAL REGULATOR, MARR FAMILY"/>
    <property type="match status" value="1"/>
</dbReference>